<gene>
    <name evidence="7" type="ORF">BOX15_Mlig002438g7</name>
</gene>
<evidence type="ECO:0000313" key="8">
    <source>
        <dbReference type="Proteomes" id="UP000215902"/>
    </source>
</evidence>
<comment type="caution">
    <text evidence="7">The sequence shown here is derived from an EMBL/GenBank/DDBJ whole genome shotgun (WGS) entry which is preliminary data.</text>
</comment>
<name>A0A267DWU0_9PLAT</name>
<evidence type="ECO:0000259" key="6">
    <source>
        <dbReference type="PROSITE" id="PS50158"/>
    </source>
</evidence>
<feature type="domain" description="CCHC-type" evidence="6">
    <location>
        <begin position="73"/>
        <end position="88"/>
    </location>
</feature>
<feature type="domain" description="CCHC-type" evidence="6">
    <location>
        <begin position="129"/>
        <end position="144"/>
    </location>
</feature>
<dbReference type="InterPro" id="IPR036875">
    <property type="entry name" value="Znf_CCHC_sf"/>
</dbReference>
<keyword evidence="8" id="KW-1185">Reference proteome</keyword>
<dbReference type="OrthoDB" id="10050052at2759"/>
<dbReference type="Gene3D" id="4.10.60.10">
    <property type="entry name" value="Zinc finger, CCHC-type"/>
    <property type="match status" value="3"/>
</dbReference>
<evidence type="ECO:0000256" key="2">
    <source>
        <dbReference type="ARBA" id="ARBA00022737"/>
    </source>
</evidence>
<accession>A0A267DWU0</accession>
<dbReference type="SMART" id="SM00343">
    <property type="entry name" value="ZnF_C2HC"/>
    <property type="match status" value="4"/>
</dbReference>
<feature type="non-terminal residue" evidence="7">
    <location>
        <position position="1"/>
    </location>
</feature>
<evidence type="ECO:0000256" key="5">
    <source>
        <dbReference type="PROSITE-ProRule" id="PRU00047"/>
    </source>
</evidence>
<reference evidence="7 8" key="1">
    <citation type="submission" date="2017-06" db="EMBL/GenBank/DDBJ databases">
        <title>A platform for efficient transgenesis in Macrostomum lignano, a flatworm model organism for stem cell research.</title>
        <authorList>
            <person name="Berezikov E."/>
        </authorList>
    </citation>
    <scope>NUCLEOTIDE SEQUENCE [LARGE SCALE GENOMIC DNA]</scope>
    <source>
        <strain evidence="7">DV1</strain>
        <tissue evidence="7">Whole organism</tissue>
    </source>
</reference>
<sequence length="145" mass="15493">NAAMSFACSVKTATITRCLLLSSQRWLSVVNAGSQSAMKSLRPVFSMPATAGATGVTRCLHTQPFDQQRPLICYNCRKPGHLAKDCPSGVICHNCGQEGHLSRDCKSLPRCHNCGQEGHLAKNCPSPVKCRICGQEGHLAANCPG</sequence>
<dbReference type="PANTHER" id="PTHR47103:SF8">
    <property type="entry name" value="DNA-BINDING PROTEIN"/>
    <property type="match status" value="1"/>
</dbReference>
<dbReference type="EMBL" id="NIVC01003025">
    <property type="protein sequence ID" value="PAA53773.1"/>
    <property type="molecule type" value="Genomic_DNA"/>
</dbReference>
<dbReference type="SUPFAM" id="SSF57756">
    <property type="entry name" value="Retrovirus zinc finger-like domains"/>
    <property type="match status" value="2"/>
</dbReference>
<keyword evidence="3 5" id="KW-0863">Zinc-finger</keyword>
<evidence type="ECO:0000256" key="4">
    <source>
        <dbReference type="ARBA" id="ARBA00022833"/>
    </source>
</evidence>
<dbReference type="AlphaFoldDB" id="A0A267DWU0"/>
<feature type="domain" description="CCHC-type" evidence="6">
    <location>
        <begin position="92"/>
        <end position="107"/>
    </location>
</feature>
<evidence type="ECO:0000313" key="7">
    <source>
        <dbReference type="EMBL" id="PAA53773.1"/>
    </source>
</evidence>
<evidence type="ECO:0000256" key="3">
    <source>
        <dbReference type="ARBA" id="ARBA00022771"/>
    </source>
</evidence>
<dbReference type="GO" id="GO:0008270">
    <property type="term" value="F:zinc ion binding"/>
    <property type="evidence" value="ECO:0007669"/>
    <property type="project" value="UniProtKB-KW"/>
</dbReference>
<dbReference type="PROSITE" id="PS50158">
    <property type="entry name" value="ZF_CCHC"/>
    <property type="match status" value="4"/>
</dbReference>
<dbReference type="Proteomes" id="UP000215902">
    <property type="component" value="Unassembled WGS sequence"/>
</dbReference>
<protein>
    <recommendedName>
        <fullName evidence="6">CCHC-type domain-containing protein</fullName>
    </recommendedName>
</protein>
<dbReference type="Pfam" id="PF00098">
    <property type="entry name" value="zf-CCHC"/>
    <property type="match status" value="4"/>
</dbReference>
<keyword evidence="1" id="KW-0479">Metal-binding</keyword>
<keyword evidence="4" id="KW-0862">Zinc</keyword>
<dbReference type="STRING" id="282301.A0A267DWU0"/>
<dbReference type="GO" id="GO:0003676">
    <property type="term" value="F:nucleic acid binding"/>
    <property type="evidence" value="ECO:0007669"/>
    <property type="project" value="InterPro"/>
</dbReference>
<keyword evidence="2" id="KW-0677">Repeat</keyword>
<proteinExistence type="predicted"/>
<dbReference type="PANTHER" id="PTHR47103">
    <property type="entry name" value="DNA-BINDING PROTEIN"/>
    <property type="match status" value="1"/>
</dbReference>
<evidence type="ECO:0000256" key="1">
    <source>
        <dbReference type="ARBA" id="ARBA00022723"/>
    </source>
</evidence>
<organism evidence="7 8">
    <name type="scientific">Macrostomum lignano</name>
    <dbReference type="NCBI Taxonomy" id="282301"/>
    <lineage>
        <taxon>Eukaryota</taxon>
        <taxon>Metazoa</taxon>
        <taxon>Spiralia</taxon>
        <taxon>Lophotrochozoa</taxon>
        <taxon>Platyhelminthes</taxon>
        <taxon>Rhabditophora</taxon>
        <taxon>Macrostomorpha</taxon>
        <taxon>Macrostomida</taxon>
        <taxon>Macrostomidae</taxon>
        <taxon>Macrostomum</taxon>
    </lineage>
</organism>
<feature type="domain" description="CCHC-type" evidence="6">
    <location>
        <begin position="110"/>
        <end position="126"/>
    </location>
</feature>
<dbReference type="InterPro" id="IPR001878">
    <property type="entry name" value="Znf_CCHC"/>
</dbReference>